<dbReference type="Gene3D" id="1.20.120.530">
    <property type="entry name" value="GntR ligand-binding domain-like"/>
    <property type="match status" value="1"/>
</dbReference>
<dbReference type="SUPFAM" id="SSF46785">
    <property type="entry name" value="Winged helix' DNA-binding domain"/>
    <property type="match status" value="1"/>
</dbReference>
<dbReference type="PANTHER" id="PTHR43537">
    <property type="entry name" value="TRANSCRIPTIONAL REGULATOR, GNTR FAMILY"/>
    <property type="match status" value="1"/>
</dbReference>
<protein>
    <submittedName>
        <fullName evidence="5">FCD domain-containing protein</fullName>
    </submittedName>
</protein>
<dbReference type="InterPro" id="IPR000524">
    <property type="entry name" value="Tscrpt_reg_HTH_GntR"/>
</dbReference>
<keyword evidence="2" id="KW-0238">DNA-binding</keyword>
<dbReference type="InterPro" id="IPR008920">
    <property type="entry name" value="TF_FadR/GntR_C"/>
</dbReference>
<evidence type="ECO:0000256" key="3">
    <source>
        <dbReference type="ARBA" id="ARBA00023163"/>
    </source>
</evidence>
<proteinExistence type="predicted"/>
<sequence length="233" mass="25820">MASVKRLTTAEVSNLLEAHIVEHDLSLHDRLPAERNLAEQLGCSRGTLRAVLERWAKEGRVRRQIGQGTFLGSHDSSNIGPSRIVLDIASPFELLQSRIAIEPGVAALAARMASDKSLDLMRKHALATSSASDWQSYERADSDFHNSIAAATGNRVLVSLMHFVSSVRGRVAWQREHDQIFRRAHKKEYALAQDNMHLRIVEAIADRRPAEASAAMLEHLVAIAELATVLPKR</sequence>
<dbReference type="InterPro" id="IPR011711">
    <property type="entry name" value="GntR_C"/>
</dbReference>
<reference evidence="5 6" key="1">
    <citation type="submission" date="2021-08" db="EMBL/GenBank/DDBJ databases">
        <title>Devosia salina sp. nov., isolated from the South China Sea sediment.</title>
        <authorList>
            <person name="Zhou Z."/>
        </authorList>
    </citation>
    <scope>NUCLEOTIDE SEQUENCE [LARGE SCALE GENOMIC DNA]</scope>
    <source>
        <strain evidence="5 6">SCS-3</strain>
    </source>
</reference>
<name>A0ABX8WEY2_9HYPH</name>
<dbReference type="RefSeq" id="WP_220305093.1">
    <property type="nucleotide sequence ID" value="NZ_CP080590.1"/>
</dbReference>
<dbReference type="InterPro" id="IPR036390">
    <property type="entry name" value="WH_DNA-bd_sf"/>
</dbReference>
<dbReference type="InterPro" id="IPR036388">
    <property type="entry name" value="WH-like_DNA-bd_sf"/>
</dbReference>
<dbReference type="Pfam" id="PF00392">
    <property type="entry name" value="GntR"/>
    <property type="match status" value="1"/>
</dbReference>
<dbReference type="CDD" id="cd07377">
    <property type="entry name" value="WHTH_GntR"/>
    <property type="match status" value="1"/>
</dbReference>
<accession>A0ABX8WEY2</accession>
<keyword evidence="3" id="KW-0804">Transcription</keyword>
<dbReference type="PANTHER" id="PTHR43537:SF5">
    <property type="entry name" value="UXU OPERON TRANSCRIPTIONAL REGULATOR"/>
    <property type="match status" value="1"/>
</dbReference>
<dbReference type="EMBL" id="CP080590">
    <property type="protein sequence ID" value="QYO76624.1"/>
    <property type="molecule type" value="Genomic_DNA"/>
</dbReference>
<dbReference type="SMART" id="SM00345">
    <property type="entry name" value="HTH_GNTR"/>
    <property type="match status" value="1"/>
</dbReference>
<evidence type="ECO:0000313" key="6">
    <source>
        <dbReference type="Proteomes" id="UP000825799"/>
    </source>
</evidence>
<evidence type="ECO:0000313" key="5">
    <source>
        <dbReference type="EMBL" id="QYO76624.1"/>
    </source>
</evidence>
<evidence type="ECO:0000256" key="2">
    <source>
        <dbReference type="ARBA" id="ARBA00023125"/>
    </source>
</evidence>
<evidence type="ECO:0000259" key="4">
    <source>
        <dbReference type="PROSITE" id="PS50949"/>
    </source>
</evidence>
<keyword evidence="6" id="KW-1185">Reference proteome</keyword>
<dbReference type="SUPFAM" id="SSF48008">
    <property type="entry name" value="GntR ligand-binding domain-like"/>
    <property type="match status" value="1"/>
</dbReference>
<dbReference type="SMART" id="SM00895">
    <property type="entry name" value="FCD"/>
    <property type="match status" value="1"/>
</dbReference>
<dbReference type="PROSITE" id="PS50949">
    <property type="entry name" value="HTH_GNTR"/>
    <property type="match status" value="1"/>
</dbReference>
<keyword evidence="1" id="KW-0805">Transcription regulation</keyword>
<dbReference type="Pfam" id="PF07729">
    <property type="entry name" value="FCD"/>
    <property type="match status" value="1"/>
</dbReference>
<evidence type="ECO:0000256" key="1">
    <source>
        <dbReference type="ARBA" id="ARBA00023015"/>
    </source>
</evidence>
<organism evidence="5 6">
    <name type="scientific">Devosia salina</name>
    <dbReference type="NCBI Taxonomy" id="2860336"/>
    <lineage>
        <taxon>Bacteria</taxon>
        <taxon>Pseudomonadati</taxon>
        <taxon>Pseudomonadota</taxon>
        <taxon>Alphaproteobacteria</taxon>
        <taxon>Hyphomicrobiales</taxon>
        <taxon>Devosiaceae</taxon>
        <taxon>Devosia</taxon>
    </lineage>
</organism>
<dbReference type="PRINTS" id="PR00035">
    <property type="entry name" value="HTHGNTR"/>
</dbReference>
<dbReference type="Gene3D" id="1.10.10.10">
    <property type="entry name" value="Winged helix-like DNA-binding domain superfamily/Winged helix DNA-binding domain"/>
    <property type="match status" value="1"/>
</dbReference>
<dbReference type="Proteomes" id="UP000825799">
    <property type="component" value="Chromosome"/>
</dbReference>
<feature type="domain" description="HTH gntR-type" evidence="4">
    <location>
        <begin position="6"/>
        <end position="74"/>
    </location>
</feature>
<gene>
    <name evidence="5" type="ORF">K1X15_18905</name>
</gene>